<evidence type="ECO:0000256" key="5">
    <source>
        <dbReference type="ARBA" id="ARBA00023180"/>
    </source>
</evidence>
<keyword evidence="3" id="KW-0915">Sodium</keyword>
<evidence type="ECO:0000256" key="1">
    <source>
        <dbReference type="ARBA" id="ARBA00022448"/>
    </source>
</evidence>
<dbReference type="GO" id="GO:0008292">
    <property type="term" value="P:acetylcholine biosynthetic process"/>
    <property type="evidence" value="ECO:0007669"/>
    <property type="project" value="TreeGrafter"/>
</dbReference>
<dbReference type="PANTHER" id="PTHR45897">
    <property type="entry name" value="HIGH-AFFINITY CHOLINE TRANSPORTER 1"/>
    <property type="match status" value="1"/>
</dbReference>
<sequence>MQWVIKISVVVAGLTGMGLAFFGNNMMTFRIVSTALIYTVILPQLICVLLFRISNIYGAVGGCVLGVLLRLLSGEPLLYLPPAIHFPDCRLIDGVYVQHFPAERWRCRCLCAPSF</sequence>
<dbReference type="Proteomes" id="UP001221898">
    <property type="component" value="Unassembled WGS sequence"/>
</dbReference>
<organism evidence="8 9">
    <name type="scientific">Aldrovandia affinis</name>
    <dbReference type="NCBI Taxonomy" id="143900"/>
    <lineage>
        <taxon>Eukaryota</taxon>
        <taxon>Metazoa</taxon>
        <taxon>Chordata</taxon>
        <taxon>Craniata</taxon>
        <taxon>Vertebrata</taxon>
        <taxon>Euteleostomi</taxon>
        <taxon>Actinopterygii</taxon>
        <taxon>Neopterygii</taxon>
        <taxon>Teleostei</taxon>
        <taxon>Notacanthiformes</taxon>
        <taxon>Halosauridae</taxon>
        <taxon>Aldrovandia</taxon>
    </lineage>
</organism>
<evidence type="ECO:0000313" key="8">
    <source>
        <dbReference type="EMBL" id="KAJ8414019.1"/>
    </source>
</evidence>
<dbReference type="InterPro" id="IPR038377">
    <property type="entry name" value="Na/Glc_symporter_sf"/>
</dbReference>
<keyword evidence="2" id="KW-0769">Symport</keyword>
<dbReference type="InterPro" id="IPR052244">
    <property type="entry name" value="Choline_transporter"/>
</dbReference>
<evidence type="ECO:0000256" key="4">
    <source>
        <dbReference type="ARBA" id="ARBA00023065"/>
    </source>
</evidence>
<accession>A0AAD7T3Z1</accession>
<reference evidence="8" key="1">
    <citation type="journal article" date="2023" name="Science">
        <title>Genome structures resolve the early diversification of teleost fishes.</title>
        <authorList>
            <person name="Parey E."/>
            <person name="Louis A."/>
            <person name="Montfort J."/>
            <person name="Bouchez O."/>
            <person name="Roques C."/>
            <person name="Iampietro C."/>
            <person name="Lluch J."/>
            <person name="Castinel A."/>
            <person name="Donnadieu C."/>
            <person name="Desvignes T."/>
            <person name="Floi Bucao C."/>
            <person name="Jouanno E."/>
            <person name="Wen M."/>
            <person name="Mejri S."/>
            <person name="Dirks R."/>
            <person name="Jansen H."/>
            <person name="Henkel C."/>
            <person name="Chen W.J."/>
            <person name="Zahm M."/>
            <person name="Cabau C."/>
            <person name="Klopp C."/>
            <person name="Thompson A.W."/>
            <person name="Robinson-Rechavi M."/>
            <person name="Braasch I."/>
            <person name="Lecointre G."/>
            <person name="Bobe J."/>
            <person name="Postlethwait J.H."/>
            <person name="Berthelot C."/>
            <person name="Roest Crollius H."/>
            <person name="Guiguen Y."/>
        </authorList>
    </citation>
    <scope>NUCLEOTIDE SEQUENCE</scope>
    <source>
        <strain evidence="8">NC1722</strain>
    </source>
</reference>
<name>A0AAD7T3Z1_9TELE</name>
<feature type="transmembrane region" description="Helical" evidence="7">
    <location>
        <begin position="56"/>
        <end position="73"/>
    </location>
</feature>
<keyword evidence="6" id="KW-0739">Sodium transport</keyword>
<proteinExistence type="predicted"/>
<dbReference type="GO" id="GO:0005886">
    <property type="term" value="C:plasma membrane"/>
    <property type="evidence" value="ECO:0007669"/>
    <property type="project" value="TreeGrafter"/>
</dbReference>
<feature type="transmembrane region" description="Helical" evidence="7">
    <location>
        <begin position="29"/>
        <end position="51"/>
    </location>
</feature>
<keyword evidence="7" id="KW-0812">Transmembrane</keyword>
<comment type="caution">
    <text evidence="8">The sequence shown here is derived from an EMBL/GenBank/DDBJ whole genome shotgun (WGS) entry which is preliminary data.</text>
</comment>
<keyword evidence="1" id="KW-0813">Transport</keyword>
<evidence type="ECO:0000256" key="2">
    <source>
        <dbReference type="ARBA" id="ARBA00022847"/>
    </source>
</evidence>
<dbReference type="GO" id="GO:0005307">
    <property type="term" value="F:choline:sodium symporter activity"/>
    <property type="evidence" value="ECO:0007669"/>
    <property type="project" value="TreeGrafter"/>
</dbReference>
<dbReference type="Gene3D" id="1.20.1730.10">
    <property type="entry name" value="Sodium/glucose cotransporter"/>
    <property type="match status" value="1"/>
</dbReference>
<protein>
    <submittedName>
        <fullName evidence="8">Uncharacterized protein</fullName>
    </submittedName>
</protein>
<keyword evidence="7" id="KW-1133">Transmembrane helix</keyword>
<dbReference type="AlphaFoldDB" id="A0AAD7T3Z1"/>
<dbReference type="PANTHER" id="PTHR45897:SF5">
    <property type="entry name" value="HIGH AFFINITY CHOLINE TRANSPORTER 1"/>
    <property type="match status" value="1"/>
</dbReference>
<keyword evidence="9" id="KW-1185">Reference proteome</keyword>
<evidence type="ECO:0000256" key="3">
    <source>
        <dbReference type="ARBA" id="ARBA00023053"/>
    </source>
</evidence>
<evidence type="ECO:0000256" key="7">
    <source>
        <dbReference type="SAM" id="Phobius"/>
    </source>
</evidence>
<keyword evidence="7" id="KW-0472">Membrane</keyword>
<keyword evidence="5" id="KW-0325">Glycoprotein</keyword>
<evidence type="ECO:0000313" key="9">
    <source>
        <dbReference type="Proteomes" id="UP001221898"/>
    </source>
</evidence>
<dbReference type="EMBL" id="JAINUG010000014">
    <property type="protein sequence ID" value="KAJ8414019.1"/>
    <property type="molecule type" value="Genomic_DNA"/>
</dbReference>
<feature type="transmembrane region" description="Helical" evidence="7">
    <location>
        <begin position="7"/>
        <end position="23"/>
    </location>
</feature>
<evidence type="ECO:0000256" key="6">
    <source>
        <dbReference type="ARBA" id="ARBA00023201"/>
    </source>
</evidence>
<gene>
    <name evidence="8" type="ORF">AAFF_G00066170</name>
</gene>
<keyword evidence="4" id="KW-0406">Ion transport</keyword>